<dbReference type="InterPro" id="IPR007627">
    <property type="entry name" value="RNA_pol_sigma70_r2"/>
</dbReference>
<dbReference type="SUPFAM" id="SSF88659">
    <property type="entry name" value="Sigma3 and sigma4 domains of RNA polymerase sigma factors"/>
    <property type="match status" value="1"/>
</dbReference>
<evidence type="ECO:0000313" key="8">
    <source>
        <dbReference type="EMBL" id="QHL90283.1"/>
    </source>
</evidence>
<feature type="domain" description="RNA polymerase sigma factor 70 region 4 type 2" evidence="7">
    <location>
        <begin position="125"/>
        <end position="177"/>
    </location>
</feature>
<dbReference type="PANTHER" id="PTHR43133">
    <property type="entry name" value="RNA POLYMERASE ECF-TYPE SIGMA FACTO"/>
    <property type="match status" value="1"/>
</dbReference>
<dbReference type="InterPro" id="IPR013324">
    <property type="entry name" value="RNA_pol_sigma_r3/r4-like"/>
</dbReference>
<protein>
    <submittedName>
        <fullName evidence="8">Sigma-70 family RNA polymerase sigma factor</fullName>
    </submittedName>
</protein>
<comment type="similarity">
    <text evidence="1">Belongs to the sigma-70 factor family. ECF subfamily.</text>
</comment>
<dbReference type="PANTHER" id="PTHR43133:SF8">
    <property type="entry name" value="RNA POLYMERASE SIGMA FACTOR HI_1459-RELATED"/>
    <property type="match status" value="1"/>
</dbReference>
<evidence type="ECO:0000256" key="3">
    <source>
        <dbReference type="ARBA" id="ARBA00023082"/>
    </source>
</evidence>
<evidence type="ECO:0000259" key="6">
    <source>
        <dbReference type="Pfam" id="PF04542"/>
    </source>
</evidence>
<evidence type="ECO:0000256" key="2">
    <source>
        <dbReference type="ARBA" id="ARBA00023015"/>
    </source>
</evidence>
<evidence type="ECO:0000313" key="9">
    <source>
        <dbReference type="Proteomes" id="UP000464468"/>
    </source>
</evidence>
<sequence length="194" mass="21627">MVDGPERQTDDEQALVARTGRGDQIAFRLLVDAHARRLHALAWRMLMDGTEAEDVVQESFARLWTGAPRWRAGSGSVGGWLARVCTNLCIDRLRRRRFWADEEVPDMADDRVAATEAIDARRLDQAVAAALAALPDRQRTAIVLTYHEHWPNAEAAQMMGLHIKAFESLLLRARTALRRALTARGFDGSEGQAA</sequence>
<evidence type="ECO:0000256" key="5">
    <source>
        <dbReference type="ARBA" id="ARBA00023163"/>
    </source>
</evidence>
<dbReference type="GO" id="GO:0006352">
    <property type="term" value="P:DNA-templated transcription initiation"/>
    <property type="evidence" value="ECO:0007669"/>
    <property type="project" value="InterPro"/>
</dbReference>
<dbReference type="Pfam" id="PF04542">
    <property type="entry name" value="Sigma70_r2"/>
    <property type="match status" value="1"/>
</dbReference>
<proteinExistence type="inferred from homology"/>
<dbReference type="InterPro" id="IPR036388">
    <property type="entry name" value="WH-like_DNA-bd_sf"/>
</dbReference>
<gene>
    <name evidence="8" type="ORF">GVO57_04810</name>
</gene>
<dbReference type="RefSeq" id="WP_160592211.1">
    <property type="nucleotide sequence ID" value="NZ_CP047895.1"/>
</dbReference>
<keyword evidence="3" id="KW-0731">Sigma factor</keyword>
<keyword evidence="4" id="KW-0238">DNA-binding</keyword>
<dbReference type="GO" id="GO:0003677">
    <property type="term" value="F:DNA binding"/>
    <property type="evidence" value="ECO:0007669"/>
    <property type="project" value="UniProtKB-KW"/>
</dbReference>
<evidence type="ECO:0000256" key="4">
    <source>
        <dbReference type="ARBA" id="ARBA00023125"/>
    </source>
</evidence>
<dbReference type="InterPro" id="IPR039425">
    <property type="entry name" value="RNA_pol_sigma-70-like"/>
</dbReference>
<dbReference type="SUPFAM" id="SSF88946">
    <property type="entry name" value="Sigma2 domain of RNA polymerase sigma factors"/>
    <property type="match status" value="1"/>
</dbReference>
<dbReference type="InterPro" id="IPR014284">
    <property type="entry name" value="RNA_pol_sigma-70_dom"/>
</dbReference>
<organism evidence="8 9">
    <name type="scientific">Sphingomonas changnyeongensis</name>
    <dbReference type="NCBI Taxonomy" id="2698679"/>
    <lineage>
        <taxon>Bacteria</taxon>
        <taxon>Pseudomonadati</taxon>
        <taxon>Pseudomonadota</taxon>
        <taxon>Alphaproteobacteria</taxon>
        <taxon>Sphingomonadales</taxon>
        <taxon>Sphingomonadaceae</taxon>
        <taxon>Sphingomonas</taxon>
    </lineage>
</organism>
<dbReference type="NCBIfam" id="TIGR02937">
    <property type="entry name" value="sigma70-ECF"/>
    <property type="match status" value="1"/>
</dbReference>
<evidence type="ECO:0000256" key="1">
    <source>
        <dbReference type="ARBA" id="ARBA00010641"/>
    </source>
</evidence>
<dbReference type="AlphaFoldDB" id="A0A7Z2S5E6"/>
<dbReference type="Gene3D" id="1.10.10.10">
    <property type="entry name" value="Winged helix-like DNA-binding domain superfamily/Winged helix DNA-binding domain"/>
    <property type="match status" value="1"/>
</dbReference>
<accession>A0A7Z2S5E6</accession>
<dbReference type="EMBL" id="CP047895">
    <property type="protein sequence ID" value="QHL90283.1"/>
    <property type="molecule type" value="Genomic_DNA"/>
</dbReference>
<keyword evidence="9" id="KW-1185">Reference proteome</keyword>
<dbReference type="InterPro" id="IPR013325">
    <property type="entry name" value="RNA_pol_sigma_r2"/>
</dbReference>
<evidence type="ECO:0000259" key="7">
    <source>
        <dbReference type="Pfam" id="PF08281"/>
    </source>
</evidence>
<keyword evidence="2" id="KW-0805">Transcription regulation</keyword>
<dbReference type="Pfam" id="PF08281">
    <property type="entry name" value="Sigma70_r4_2"/>
    <property type="match status" value="1"/>
</dbReference>
<dbReference type="InterPro" id="IPR013249">
    <property type="entry name" value="RNA_pol_sigma70_r4_t2"/>
</dbReference>
<name>A0A7Z2S5E6_9SPHN</name>
<dbReference type="GO" id="GO:0016987">
    <property type="term" value="F:sigma factor activity"/>
    <property type="evidence" value="ECO:0007669"/>
    <property type="project" value="UniProtKB-KW"/>
</dbReference>
<dbReference type="KEGG" id="schy:GVO57_04810"/>
<dbReference type="Gene3D" id="1.10.1740.10">
    <property type="match status" value="1"/>
</dbReference>
<reference evidence="8 9" key="1">
    <citation type="submission" date="2020-01" db="EMBL/GenBank/DDBJ databases">
        <title>Sphingomonas sp. C33 whole genome sequece.</title>
        <authorList>
            <person name="Park C."/>
        </authorList>
    </citation>
    <scope>NUCLEOTIDE SEQUENCE [LARGE SCALE GENOMIC DNA]</scope>
    <source>
        <strain evidence="8 9">C33</strain>
    </source>
</reference>
<feature type="domain" description="RNA polymerase sigma-70 region 2" evidence="6">
    <location>
        <begin position="30"/>
        <end position="97"/>
    </location>
</feature>
<dbReference type="Proteomes" id="UP000464468">
    <property type="component" value="Chromosome"/>
</dbReference>
<keyword evidence="5" id="KW-0804">Transcription</keyword>